<reference evidence="2" key="1">
    <citation type="submission" date="2021-07" db="EMBL/GenBank/DDBJ databases">
        <authorList>
            <person name="Durling M."/>
        </authorList>
    </citation>
    <scope>NUCLEOTIDE SEQUENCE</scope>
</reference>
<proteinExistence type="predicted"/>
<sequence>MEHSEATESSWIENPADSKSAHVINTTEEIENIRPSDESKQMIDGSVVCEATQSNINGEVTSILREIRDLNKRQLESLEKHRLQIDETYEPEPIDKDLIQFNSQQNGVRVVSTFTDNLTDEDKHYFALAIWLKFNDINILKLEDESGERLLGPHAERIRDIFNRVDIGNFLDIRLCYESQSIPKSQIYLWLRTSKARGQQLRELPVLRMVWRLEESRNLLVRGMIRAWKNDFNCGHLSHEVWMTRNNETIQLNDKSHLKISYLNIRTHVPKESHRPILALNLVSRIISELSQTANGPIFIFYGAILYMLVTFIHADFKDCGVRVGDSVVSSVGFAVPTTFKLLDATHSIAKLLNGSYQYHVRTLHISLPLNSSICGGIALQRIHARLKTMRKTNTGWSDLSLSESRIACHLVTTINLEQPIYRLVLLSDRPPAYRGDPAMAKQPILFCPFFTGISAFQALLYRSIDWQEELWTSLFNAVDTAVNVKVISIRRLPPNLTCRY</sequence>
<evidence type="ECO:0000313" key="2">
    <source>
        <dbReference type="EMBL" id="CAG8958002.1"/>
    </source>
</evidence>
<evidence type="ECO:0000256" key="1">
    <source>
        <dbReference type="SAM" id="MobiDB-lite"/>
    </source>
</evidence>
<evidence type="ECO:0000313" key="3">
    <source>
        <dbReference type="Proteomes" id="UP000696280"/>
    </source>
</evidence>
<feature type="region of interest" description="Disordered" evidence="1">
    <location>
        <begin position="1"/>
        <end position="22"/>
    </location>
</feature>
<keyword evidence="3" id="KW-1185">Reference proteome</keyword>
<name>A0A9N9L6Q3_9HELO</name>
<dbReference type="Proteomes" id="UP000696280">
    <property type="component" value="Unassembled WGS sequence"/>
</dbReference>
<dbReference type="AlphaFoldDB" id="A0A9N9L6Q3"/>
<organism evidence="2 3">
    <name type="scientific">Hymenoscyphus fraxineus</name>
    <dbReference type="NCBI Taxonomy" id="746836"/>
    <lineage>
        <taxon>Eukaryota</taxon>
        <taxon>Fungi</taxon>
        <taxon>Dikarya</taxon>
        <taxon>Ascomycota</taxon>
        <taxon>Pezizomycotina</taxon>
        <taxon>Leotiomycetes</taxon>
        <taxon>Helotiales</taxon>
        <taxon>Helotiaceae</taxon>
        <taxon>Hymenoscyphus</taxon>
    </lineage>
</organism>
<gene>
    <name evidence="2" type="ORF">HYFRA_00000345</name>
</gene>
<accession>A0A9N9L6Q3</accession>
<comment type="caution">
    <text evidence="2">The sequence shown here is derived from an EMBL/GenBank/DDBJ whole genome shotgun (WGS) entry which is preliminary data.</text>
</comment>
<dbReference type="EMBL" id="CAJVRL010000081">
    <property type="protein sequence ID" value="CAG8958002.1"/>
    <property type="molecule type" value="Genomic_DNA"/>
</dbReference>
<protein>
    <submittedName>
        <fullName evidence="2">Uncharacterized protein</fullName>
    </submittedName>
</protein>